<dbReference type="InterPro" id="IPR001926">
    <property type="entry name" value="TrpB-like_PALP"/>
</dbReference>
<dbReference type="FunFam" id="3.40.50.1100:FF:000067">
    <property type="entry name" value="Cysteine synthase"/>
    <property type="match status" value="1"/>
</dbReference>
<comment type="similarity">
    <text evidence="3">Belongs to the cysteine synthase/cystathionine beta-synthase family.</text>
</comment>
<feature type="binding site" evidence="10">
    <location>
        <position position="90"/>
    </location>
    <ligand>
        <name>pyridoxal 5'-phosphate</name>
        <dbReference type="ChEBI" id="CHEBI:597326"/>
    </ligand>
</feature>
<dbReference type="PANTHER" id="PTHR10314">
    <property type="entry name" value="CYSTATHIONINE BETA-SYNTHASE"/>
    <property type="match status" value="1"/>
</dbReference>
<dbReference type="AlphaFoldDB" id="A0A8T2XD72"/>
<dbReference type="FunFam" id="3.40.50.1100:FF:000002">
    <property type="entry name" value="Cysteine synthase"/>
    <property type="match status" value="1"/>
</dbReference>
<keyword evidence="8" id="KW-0198">Cysteine biosynthesis</keyword>
<reference evidence="13" key="1">
    <citation type="journal article" date="2021" name="J. Hered.">
        <title>Genome Assembly of Salicaceae Populus deltoides (Eastern Cottonwood) I-69 Based on Nanopore Sequencing and Hi-C Technologies.</title>
        <authorList>
            <person name="Bai S."/>
            <person name="Wu H."/>
            <person name="Zhang J."/>
            <person name="Pan Z."/>
            <person name="Zhao W."/>
            <person name="Li Z."/>
            <person name="Tong C."/>
        </authorList>
    </citation>
    <scope>NUCLEOTIDE SEQUENCE</scope>
    <source>
        <tissue evidence="13">Leaf</tissue>
    </source>
</reference>
<feature type="binding site" evidence="10">
    <location>
        <begin position="194"/>
        <end position="198"/>
    </location>
    <ligand>
        <name>pyridoxal 5'-phosphate</name>
        <dbReference type="ChEBI" id="CHEBI:597326"/>
    </ligand>
</feature>
<dbReference type="NCBIfam" id="TIGR01139">
    <property type="entry name" value="cysK"/>
    <property type="match status" value="1"/>
</dbReference>
<dbReference type="NCBIfam" id="TIGR01136">
    <property type="entry name" value="cysKM"/>
    <property type="match status" value="1"/>
</dbReference>
<accession>A0A8T2XD72</accession>
<keyword evidence="6" id="KW-0808">Transferase</keyword>
<comment type="catalytic activity">
    <reaction evidence="9">
        <text>O-acetyl-L-serine + hydrogen sulfide = L-cysteine + acetate</text>
        <dbReference type="Rhea" id="RHEA:14829"/>
        <dbReference type="ChEBI" id="CHEBI:29919"/>
        <dbReference type="ChEBI" id="CHEBI:30089"/>
        <dbReference type="ChEBI" id="CHEBI:35235"/>
        <dbReference type="ChEBI" id="CHEBI:58340"/>
        <dbReference type="EC" id="2.5.1.47"/>
    </reaction>
</comment>
<comment type="pathway">
    <text evidence="2">Amino-acid biosynthesis; L-cysteine biosynthesis; L-cysteine from L-serine: step 2/2.</text>
</comment>
<proteinExistence type="inferred from homology"/>
<evidence type="ECO:0000256" key="4">
    <source>
        <dbReference type="ARBA" id="ARBA00012681"/>
    </source>
</evidence>
<evidence type="ECO:0000256" key="7">
    <source>
        <dbReference type="ARBA" id="ARBA00022898"/>
    </source>
</evidence>
<dbReference type="GO" id="GO:0006535">
    <property type="term" value="P:cysteine biosynthetic process from serine"/>
    <property type="evidence" value="ECO:0007669"/>
    <property type="project" value="InterPro"/>
</dbReference>
<dbReference type="GO" id="GO:0005737">
    <property type="term" value="C:cytoplasm"/>
    <property type="evidence" value="ECO:0007669"/>
    <property type="project" value="UniProtKB-ARBA"/>
</dbReference>
<sequence length="380" mass="40520">ITWKDMENSCEIKKDVTELIGNTPMVYLNKVVDGCIARIAAKLEMVEPTSSVKDSSCLHQLIAYSMIKDAEDKGLITPGKTILIEPTSGNTGIGLAAIAAMKGYKLILTMPASMSLERRIVLRALGAEVCLTDPAKAFEGGLKKAEEILRNTPNGYMLQQFENPANPKIHYETTGPEIWKDSGGEIDILVAGIGTGGTVTGAGRFLKEKKAAIKVYGIEPVESAVLSGGKHGPHLIQGIGAGIIPSVLDVDMLDEVFQVSSEEAIETTKLLALKEGLLVGISSGAAAAAAIKVAKRPENAGKLVVVSSVAYCKLVIFPSFGERYLSSKLFDSIRQELMTPESWYSHQACSRGGDGFSSQKGLILPPCNLGISCMQLYVSD</sequence>
<keyword evidence="7 10" id="KW-0663">Pyridoxal phosphate</keyword>
<evidence type="ECO:0000256" key="5">
    <source>
        <dbReference type="ARBA" id="ARBA00022605"/>
    </source>
</evidence>
<dbReference type="SUPFAM" id="SSF53686">
    <property type="entry name" value="Tryptophan synthase beta subunit-like PLP-dependent enzymes"/>
    <property type="match status" value="1"/>
</dbReference>
<evidence type="ECO:0000256" key="3">
    <source>
        <dbReference type="ARBA" id="ARBA00007103"/>
    </source>
</evidence>
<dbReference type="InterPro" id="IPR050214">
    <property type="entry name" value="Cys_Synth/Cystath_Beta-Synth"/>
</dbReference>
<comment type="caution">
    <text evidence="13">The sequence shown here is derived from an EMBL/GenBank/DDBJ whole genome shotgun (WGS) entry which is preliminary data.</text>
</comment>
<feature type="modified residue" description="N6-(pyridoxal phosphate)lysine" evidence="11">
    <location>
        <position position="53"/>
    </location>
</feature>
<evidence type="ECO:0000256" key="9">
    <source>
        <dbReference type="ARBA" id="ARBA00047931"/>
    </source>
</evidence>
<evidence type="ECO:0000313" key="14">
    <source>
        <dbReference type="Proteomes" id="UP000807159"/>
    </source>
</evidence>
<feature type="non-terminal residue" evidence="13">
    <location>
        <position position="380"/>
    </location>
</feature>
<dbReference type="Pfam" id="PF00291">
    <property type="entry name" value="PALP"/>
    <property type="match status" value="1"/>
</dbReference>
<evidence type="ECO:0000256" key="11">
    <source>
        <dbReference type="PIRSR" id="PIRSR605856-51"/>
    </source>
</evidence>
<comment type="cofactor">
    <cofactor evidence="1 10">
        <name>pyridoxal 5'-phosphate</name>
        <dbReference type="ChEBI" id="CHEBI:597326"/>
    </cofactor>
</comment>
<keyword evidence="14" id="KW-1185">Reference proteome</keyword>
<dbReference type="Gene3D" id="3.40.50.1100">
    <property type="match status" value="2"/>
</dbReference>
<dbReference type="GO" id="GO:0004124">
    <property type="term" value="F:cysteine synthase activity"/>
    <property type="evidence" value="ECO:0007669"/>
    <property type="project" value="UniProtKB-EC"/>
</dbReference>
<organism evidence="13 14">
    <name type="scientific">Populus deltoides</name>
    <name type="common">Eastern poplar</name>
    <name type="synonym">Eastern cottonwood</name>
    <dbReference type="NCBI Taxonomy" id="3696"/>
    <lineage>
        <taxon>Eukaryota</taxon>
        <taxon>Viridiplantae</taxon>
        <taxon>Streptophyta</taxon>
        <taxon>Embryophyta</taxon>
        <taxon>Tracheophyta</taxon>
        <taxon>Spermatophyta</taxon>
        <taxon>Magnoliopsida</taxon>
        <taxon>eudicotyledons</taxon>
        <taxon>Gunneridae</taxon>
        <taxon>Pentapetalae</taxon>
        <taxon>rosids</taxon>
        <taxon>fabids</taxon>
        <taxon>Malpighiales</taxon>
        <taxon>Salicaceae</taxon>
        <taxon>Saliceae</taxon>
        <taxon>Populus</taxon>
    </lineage>
</organism>
<feature type="domain" description="Tryptophan synthase beta chain-like PALP" evidence="12">
    <location>
        <begin position="16"/>
        <end position="306"/>
    </location>
</feature>
<feature type="binding site" evidence="10">
    <location>
        <position position="282"/>
    </location>
    <ligand>
        <name>pyridoxal 5'-phosphate</name>
        <dbReference type="ChEBI" id="CHEBI:597326"/>
    </ligand>
</feature>
<evidence type="ECO:0000256" key="10">
    <source>
        <dbReference type="PIRSR" id="PIRSR605856-50"/>
    </source>
</evidence>
<dbReference type="InterPro" id="IPR005856">
    <property type="entry name" value="Cys_synth"/>
</dbReference>
<dbReference type="EMBL" id="JACEGQ020000013">
    <property type="protein sequence ID" value="KAH8491058.1"/>
    <property type="molecule type" value="Genomic_DNA"/>
</dbReference>
<protein>
    <recommendedName>
        <fullName evidence="4">cysteine synthase</fullName>
        <ecNumber evidence="4">2.5.1.47</ecNumber>
    </recommendedName>
</protein>
<evidence type="ECO:0000256" key="1">
    <source>
        <dbReference type="ARBA" id="ARBA00001933"/>
    </source>
</evidence>
<dbReference type="Proteomes" id="UP000807159">
    <property type="component" value="Chromosome 13"/>
</dbReference>
<keyword evidence="5" id="KW-0028">Amino-acid biosynthesis</keyword>
<dbReference type="InterPro" id="IPR036052">
    <property type="entry name" value="TrpB-like_PALP_sf"/>
</dbReference>
<dbReference type="InterPro" id="IPR005859">
    <property type="entry name" value="CysK"/>
</dbReference>
<gene>
    <name evidence="13" type="ORF">H0E87_023260</name>
</gene>
<evidence type="ECO:0000256" key="8">
    <source>
        <dbReference type="ARBA" id="ARBA00023192"/>
    </source>
</evidence>
<dbReference type="CDD" id="cd01561">
    <property type="entry name" value="CBS_like"/>
    <property type="match status" value="1"/>
</dbReference>
<evidence type="ECO:0000256" key="2">
    <source>
        <dbReference type="ARBA" id="ARBA00004962"/>
    </source>
</evidence>
<dbReference type="EC" id="2.5.1.47" evidence="4"/>
<evidence type="ECO:0000313" key="13">
    <source>
        <dbReference type="EMBL" id="KAH8491058.1"/>
    </source>
</evidence>
<name>A0A8T2XD72_POPDE</name>
<evidence type="ECO:0000259" key="12">
    <source>
        <dbReference type="Pfam" id="PF00291"/>
    </source>
</evidence>
<evidence type="ECO:0000256" key="6">
    <source>
        <dbReference type="ARBA" id="ARBA00022679"/>
    </source>
</evidence>